<reference evidence="4" key="1">
    <citation type="submission" date="2021-01" db="EMBL/GenBank/DDBJ databases">
        <authorList>
            <person name="Kaushik A."/>
        </authorList>
    </citation>
    <scope>NUCLEOTIDE SEQUENCE</scope>
    <source>
        <strain evidence="4">AG5</strain>
    </source>
</reference>
<dbReference type="EMBL" id="CAJNJQ010004883">
    <property type="protein sequence ID" value="CAE7214649.1"/>
    <property type="molecule type" value="Genomic_DNA"/>
</dbReference>
<dbReference type="InterPro" id="IPR015943">
    <property type="entry name" value="WD40/YVTN_repeat-like_dom_sf"/>
</dbReference>
<feature type="non-terminal residue" evidence="4">
    <location>
        <position position="1"/>
    </location>
</feature>
<dbReference type="PROSITE" id="PS50294">
    <property type="entry name" value="WD_REPEATS_REGION"/>
    <property type="match status" value="2"/>
</dbReference>
<dbReference type="Proteomes" id="UP000663827">
    <property type="component" value="Unassembled WGS sequence"/>
</dbReference>
<feature type="repeat" description="WD" evidence="3">
    <location>
        <begin position="4"/>
        <end position="45"/>
    </location>
</feature>
<dbReference type="Gene3D" id="2.130.10.10">
    <property type="entry name" value="YVTN repeat-like/Quinoprotein amine dehydrogenase"/>
    <property type="match status" value="1"/>
</dbReference>
<evidence type="ECO:0000313" key="4">
    <source>
        <dbReference type="EMBL" id="CAE7214649.1"/>
    </source>
</evidence>
<keyword evidence="2" id="KW-0677">Repeat</keyword>
<evidence type="ECO:0000256" key="2">
    <source>
        <dbReference type="ARBA" id="ARBA00022737"/>
    </source>
</evidence>
<keyword evidence="1 3" id="KW-0853">WD repeat</keyword>
<evidence type="ECO:0000256" key="1">
    <source>
        <dbReference type="ARBA" id="ARBA00022574"/>
    </source>
</evidence>
<evidence type="ECO:0000313" key="5">
    <source>
        <dbReference type="Proteomes" id="UP000663827"/>
    </source>
</evidence>
<dbReference type="OrthoDB" id="427002at2759"/>
<gene>
    <name evidence="4" type="ORF">RDB_LOCUS158104</name>
</gene>
<organism evidence="4 5">
    <name type="scientific">Rhizoctonia solani</name>
    <dbReference type="NCBI Taxonomy" id="456999"/>
    <lineage>
        <taxon>Eukaryota</taxon>
        <taxon>Fungi</taxon>
        <taxon>Dikarya</taxon>
        <taxon>Basidiomycota</taxon>
        <taxon>Agaricomycotina</taxon>
        <taxon>Agaricomycetes</taxon>
        <taxon>Cantharellales</taxon>
        <taxon>Ceratobasidiaceae</taxon>
        <taxon>Rhizoctonia</taxon>
    </lineage>
</organism>
<dbReference type="Pfam" id="PF00400">
    <property type="entry name" value="WD40"/>
    <property type="match status" value="2"/>
</dbReference>
<dbReference type="PROSITE" id="PS50082">
    <property type="entry name" value="WD_REPEATS_2"/>
    <property type="match status" value="2"/>
</dbReference>
<dbReference type="PANTHER" id="PTHR22847:SF637">
    <property type="entry name" value="WD REPEAT DOMAIN 5B"/>
    <property type="match status" value="1"/>
</dbReference>
<dbReference type="AlphaFoldDB" id="A0A8H3I2G7"/>
<feature type="repeat" description="WD" evidence="3">
    <location>
        <begin position="47"/>
        <end position="80"/>
    </location>
</feature>
<dbReference type="SUPFAM" id="SSF50978">
    <property type="entry name" value="WD40 repeat-like"/>
    <property type="match status" value="1"/>
</dbReference>
<dbReference type="InterPro" id="IPR020472">
    <property type="entry name" value="WD40_PAC1"/>
</dbReference>
<dbReference type="SMART" id="SM00320">
    <property type="entry name" value="WD40"/>
    <property type="match status" value="2"/>
</dbReference>
<sequence>MIAHEGHTDTINSITFSPDGKSVISGSNDKTVRIWDAHDSSPIGEPLEGYNSYVKSVSYSPLGNLIASGSFDKTIRLWDP</sequence>
<evidence type="ECO:0000256" key="3">
    <source>
        <dbReference type="PROSITE-ProRule" id="PRU00221"/>
    </source>
</evidence>
<dbReference type="PANTHER" id="PTHR22847">
    <property type="entry name" value="WD40 REPEAT PROTEIN"/>
    <property type="match status" value="1"/>
</dbReference>
<name>A0A8H3I2G7_9AGAM</name>
<dbReference type="InterPro" id="IPR001680">
    <property type="entry name" value="WD40_rpt"/>
</dbReference>
<dbReference type="InterPro" id="IPR036322">
    <property type="entry name" value="WD40_repeat_dom_sf"/>
</dbReference>
<dbReference type="GO" id="GO:1990234">
    <property type="term" value="C:transferase complex"/>
    <property type="evidence" value="ECO:0007669"/>
    <property type="project" value="UniProtKB-ARBA"/>
</dbReference>
<protein>
    <submittedName>
        <fullName evidence="4">Uncharacterized protein</fullName>
    </submittedName>
</protein>
<proteinExistence type="predicted"/>
<comment type="caution">
    <text evidence="4">The sequence shown here is derived from an EMBL/GenBank/DDBJ whole genome shotgun (WGS) entry which is preliminary data.</text>
</comment>
<accession>A0A8H3I2G7</accession>
<dbReference type="PRINTS" id="PR00320">
    <property type="entry name" value="GPROTEINBRPT"/>
</dbReference>